<evidence type="ECO:0000259" key="2">
    <source>
        <dbReference type="Pfam" id="PF13280"/>
    </source>
</evidence>
<proteinExistence type="predicted"/>
<organism evidence="4 5">
    <name type="scientific">Dictyobacter alpinus</name>
    <dbReference type="NCBI Taxonomy" id="2014873"/>
    <lineage>
        <taxon>Bacteria</taxon>
        <taxon>Bacillati</taxon>
        <taxon>Chloroflexota</taxon>
        <taxon>Ktedonobacteria</taxon>
        <taxon>Ktedonobacterales</taxon>
        <taxon>Dictyobacteraceae</taxon>
        <taxon>Dictyobacter</taxon>
    </lineage>
</organism>
<dbReference type="InterPro" id="IPR036388">
    <property type="entry name" value="WH-like_DNA-bd_sf"/>
</dbReference>
<gene>
    <name evidence="4" type="ORF">KDA_04380</name>
</gene>
<dbReference type="InterPro" id="IPR028349">
    <property type="entry name" value="PafC-like"/>
</dbReference>
<dbReference type="Pfam" id="PF13280">
    <property type="entry name" value="WYL"/>
    <property type="match status" value="1"/>
</dbReference>
<keyword evidence="5" id="KW-1185">Reference proteome</keyword>
<dbReference type="Gene3D" id="1.10.10.10">
    <property type="entry name" value="Winged helix-like DNA-binding domain superfamily/Winged helix DNA-binding domain"/>
    <property type="match status" value="1"/>
</dbReference>
<accession>A0A402B0S6</accession>
<dbReference type="AlphaFoldDB" id="A0A402B0S6"/>
<feature type="domain" description="WYL" evidence="2">
    <location>
        <begin position="152"/>
        <end position="223"/>
    </location>
</feature>
<feature type="domain" description="WCX" evidence="3">
    <location>
        <begin position="248"/>
        <end position="323"/>
    </location>
</feature>
<dbReference type="EMBL" id="BIFT01000001">
    <property type="protein sequence ID" value="GCE24954.1"/>
    <property type="molecule type" value="Genomic_DNA"/>
</dbReference>
<comment type="caution">
    <text evidence="4">The sequence shown here is derived from an EMBL/GenBank/DDBJ whole genome shotgun (WGS) entry which is preliminary data.</text>
</comment>
<dbReference type="Pfam" id="PF25583">
    <property type="entry name" value="WCX"/>
    <property type="match status" value="1"/>
</dbReference>
<dbReference type="InterPro" id="IPR036390">
    <property type="entry name" value="WH_DNA-bd_sf"/>
</dbReference>
<evidence type="ECO:0000259" key="3">
    <source>
        <dbReference type="Pfam" id="PF25583"/>
    </source>
</evidence>
<dbReference type="PANTHER" id="PTHR34580:SF1">
    <property type="entry name" value="PROTEIN PAFC"/>
    <property type="match status" value="1"/>
</dbReference>
<dbReference type="InterPro" id="IPR026881">
    <property type="entry name" value="WYL_dom"/>
</dbReference>
<sequence>MTSIKGLEEIEAMNKTDRLLAIVLELQRKGRQRAEDLAETFETSKRTIYRDILALCEAGVPIISVPGQGYSLMKGYFLPPLSLTIEEATMLLLGGNFMAKNFDAQYRAAAESAIHKIEGVLPETLRSDVQYLQQNIRFIGSITAFDAREQATLQQLRRALLDRNTIRFCYYTRHRSDGQNTPQIREADPYGLTYILNSWHLVAYCHLRQDIRNFRLDRMEELELLPRTFIRPVNFQYRQSEREQERNLTVRVLFDSEIARWVHEGSSYYVTCEEETAAGLLVTLKVRHEREILQWLLSWGRRVKILEPASLQELLVEESQAMLQNYQNVDNLIQVKNSL</sequence>
<name>A0A402B0S6_9CHLR</name>
<reference evidence="5" key="1">
    <citation type="submission" date="2018-12" db="EMBL/GenBank/DDBJ databases">
        <title>Tengunoibacter tsumagoiensis gen. nov., sp. nov., Dictyobacter kobayashii sp. nov., D. alpinus sp. nov., and D. joshuensis sp. nov. and description of Dictyobacteraceae fam. nov. within the order Ktedonobacterales isolated from Tengu-no-mugimeshi.</title>
        <authorList>
            <person name="Wang C.M."/>
            <person name="Zheng Y."/>
            <person name="Sakai Y."/>
            <person name="Toyoda A."/>
            <person name="Minakuchi Y."/>
            <person name="Abe K."/>
            <person name="Yokota A."/>
            <person name="Yabe S."/>
        </authorList>
    </citation>
    <scope>NUCLEOTIDE SEQUENCE [LARGE SCALE GENOMIC DNA]</scope>
    <source>
        <strain evidence="5">Uno16</strain>
    </source>
</reference>
<dbReference type="SUPFAM" id="SSF46785">
    <property type="entry name" value="Winged helix' DNA-binding domain"/>
    <property type="match status" value="1"/>
</dbReference>
<evidence type="ECO:0000313" key="4">
    <source>
        <dbReference type="EMBL" id="GCE24954.1"/>
    </source>
</evidence>
<dbReference type="Proteomes" id="UP000287171">
    <property type="component" value="Unassembled WGS sequence"/>
</dbReference>
<dbReference type="PIRSF" id="PIRSF016838">
    <property type="entry name" value="PafC"/>
    <property type="match status" value="1"/>
</dbReference>
<protein>
    <submittedName>
        <fullName evidence="4">Transcriptional regulator</fullName>
    </submittedName>
</protein>
<dbReference type="PANTHER" id="PTHR34580">
    <property type="match status" value="1"/>
</dbReference>
<dbReference type="Pfam" id="PF08279">
    <property type="entry name" value="HTH_11"/>
    <property type="match status" value="1"/>
</dbReference>
<dbReference type="InterPro" id="IPR013196">
    <property type="entry name" value="HTH_11"/>
</dbReference>
<dbReference type="InterPro" id="IPR051534">
    <property type="entry name" value="CBASS_pafABC_assoc_protein"/>
</dbReference>
<evidence type="ECO:0000313" key="5">
    <source>
        <dbReference type="Proteomes" id="UP000287171"/>
    </source>
</evidence>
<dbReference type="InterPro" id="IPR057727">
    <property type="entry name" value="WCX_dom"/>
</dbReference>
<feature type="domain" description="Helix-turn-helix type 11" evidence="1">
    <location>
        <begin position="18"/>
        <end position="70"/>
    </location>
</feature>
<dbReference type="PROSITE" id="PS52050">
    <property type="entry name" value="WYL"/>
    <property type="match status" value="1"/>
</dbReference>
<evidence type="ECO:0000259" key="1">
    <source>
        <dbReference type="Pfam" id="PF08279"/>
    </source>
</evidence>